<keyword evidence="2 3" id="KW-0143">Chaperone</keyword>
<comment type="function">
    <text evidence="3">Required for maturation of urease via the functional incorporation of the urease nickel metallocenter.</text>
</comment>
<comment type="subcellular location">
    <subcellularLocation>
        <location evidence="3">Cytoplasm</location>
    </subcellularLocation>
</comment>
<organism evidence="4 5">
    <name type="scientific">Ancylobacter novellus</name>
    <name type="common">Thiobacillus novellus</name>
    <dbReference type="NCBI Taxonomy" id="921"/>
    <lineage>
        <taxon>Bacteria</taxon>
        <taxon>Pseudomonadati</taxon>
        <taxon>Pseudomonadota</taxon>
        <taxon>Alphaproteobacteria</taxon>
        <taxon>Hyphomicrobiales</taxon>
        <taxon>Xanthobacteraceae</taxon>
        <taxon>Ancylobacter</taxon>
    </lineage>
</organism>
<comment type="similarity">
    <text evidence="3">Belongs to the UreF family.</text>
</comment>
<accession>A0A2W5KKT3</accession>
<reference evidence="4 5" key="1">
    <citation type="submission" date="2017-08" db="EMBL/GenBank/DDBJ databases">
        <title>Infants hospitalized years apart are colonized by the same room-sourced microbial strains.</title>
        <authorList>
            <person name="Brooks B."/>
            <person name="Olm M.R."/>
            <person name="Firek B.A."/>
            <person name="Baker R."/>
            <person name="Thomas B.C."/>
            <person name="Morowitz M.J."/>
            <person name="Banfield J.F."/>
        </authorList>
    </citation>
    <scope>NUCLEOTIDE SEQUENCE [LARGE SCALE GENOMIC DNA]</scope>
    <source>
        <strain evidence="4">S2_005_003_R2_43</strain>
    </source>
</reference>
<gene>
    <name evidence="3" type="primary">ureF</name>
    <name evidence="4" type="ORF">DI565_09805</name>
</gene>
<dbReference type="PIRSF" id="PIRSF009467">
    <property type="entry name" value="Ureas_acces_UreF"/>
    <property type="match status" value="1"/>
</dbReference>
<dbReference type="EMBL" id="QFPN01000004">
    <property type="protein sequence ID" value="PZQ16078.1"/>
    <property type="molecule type" value="Genomic_DNA"/>
</dbReference>
<name>A0A2W5KKT3_ANCNO</name>
<sequence>MAKRMTTATIIPMAKRGGAAFRPQGNGGDRLLALLQLANASFPTGAFTHSYGFETWISQEAVADAAEAERRCRDWLRFGVATGDAVAVVHAYRAALDGDADRLAELDGLCGALKLGRETKSASTMTGRALLAACRDVFELEGMRRYATMMADGDCAGHHAVVYGVAGAGLALGESETVTSYLWSALSNLVAVNQRLVPLGQVEAQRIVANAAPFIDACADIARTRPVDAMCSTYAALDVAAMRHERLPSRLCIS</sequence>
<evidence type="ECO:0000313" key="5">
    <source>
        <dbReference type="Proteomes" id="UP000249577"/>
    </source>
</evidence>
<dbReference type="PANTHER" id="PTHR33620">
    <property type="entry name" value="UREASE ACCESSORY PROTEIN F"/>
    <property type="match status" value="1"/>
</dbReference>
<evidence type="ECO:0000256" key="3">
    <source>
        <dbReference type="HAMAP-Rule" id="MF_01385"/>
    </source>
</evidence>
<protein>
    <recommendedName>
        <fullName evidence="3">Urease accessory protein UreF</fullName>
    </recommendedName>
</protein>
<dbReference type="Proteomes" id="UP000249577">
    <property type="component" value="Unassembled WGS sequence"/>
</dbReference>
<keyword evidence="1 3" id="KW-0996">Nickel insertion</keyword>
<dbReference type="Pfam" id="PF01730">
    <property type="entry name" value="UreF"/>
    <property type="match status" value="1"/>
</dbReference>
<evidence type="ECO:0000256" key="2">
    <source>
        <dbReference type="ARBA" id="ARBA00023186"/>
    </source>
</evidence>
<dbReference type="PANTHER" id="PTHR33620:SF1">
    <property type="entry name" value="UREASE ACCESSORY PROTEIN F"/>
    <property type="match status" value="1"/>
</dbReference>
<dbReference type="HAMAP" id="MF_01385">
    <property type="entry name" value="UreF"/>
    <property type="match status" value="1"/>
</dbReference>
<proteinExistence type="inferred from homology"/>
<dbReference type="AlphaFoldDB" id="A0A2W5KKT3"/>
<keyword evidence="3" id="KW-0963">Cytoplasm</keyword>
<dbReference type="InterPro" id="IPR038277">
    <property type="entry name" value="UreF_sf"/>
</dbReference>
<comment type="subunit">
    <text evidence="3">UreD, UreF and UreG form a complex that acts as a GTP-hydrolysis-dependent molecular chaperone, activating the urease apoprotein by helping to assemble the nickel containing metallocenter of UreC. The UreE protein probably delivers the nickel.</text>
</comment>
<dbReference type="GO" id="GO:0016151">
    <property type="term" value="F:nickel cation binding"/>
    <property type="evidence" value="ECO:0007669"/>
    <property type="project" value="UniProtKB-UniRule"/>
</dbReference>
<dbReference type="InterPro" id="IPR002639">
    <property type="entry name" value="UreF"/>
</dbReference>
<evidence type="ECO:0000256" key="1">
    <source>
        <dbReference type="ARBA" id="ARBA00022988"/>
    </source>
</evidence>
<evidence type="ECO:0000313" key="4">
    <source>
        <dbReference type="EMBL" id="PZQ16078.1"/>
    </source>
</evidence>
<comment type="caution">
    <text evidence="4">The sequence shown here is derived from an EMBL/GenBank/DDBJ whole genome shotgun (WGS) entry which is preliminary data.</text>
</comment>
<dbReference type="GO" id="GO:0005737">
    <property type="term" value="C:cytoplasm"/>
    <property type="evidence" value="ECO:0007669"/>
    <property type="project" value="UniProtKB-SubCell"/>
</dbReference>
<dbReference type="Gene3D" id="1.10.4190.10">
    <property type="entry name" value="Urease accessory protein UreF"/>
    <property type="match status" value="1"/>
</dbReference>